<reference evidence="2" key="2">
    <citation type="submission" date="2013-05" db="EMBL/GenBank/DDBJ databases">
        <authorList>
            <person name="Carter J.-M."/>
            <person name="Baker S.C."/>
            <person name="Pink R."/>
            <person name="Carter D.R.F."/>
            <person name="Collins A."/>
            <person name="Tomlin J."/>
            <person name="Gibbs M."/>
            <person name="Breuker C.J."/>
        </authorList>
    </citation>
    <scope>NUCLEOTIDE SEQUENCE</scope>
    <source>
        <tissue evidence="2">Ovary</tissue>
    </source>
</reference>
<dbReference type="GO" id="GO:0030246">
    <property type="term" value="F:carbohydrate binding"/>
    <property type="evidence" value="ECO:0007669"/>
    <property type="project" value="UniProtKB-KW"/>
</dbReference>
<proteinExistence type="predicted"/>
<accession>S4PQJ5</accession>
<keyword evidence="2" id="KW-0430">Lectin</keyword>
<organism evidence="2">
    <name type="scientific">Pararge aegeria</name>
    <name type="common">speckled wood butterfly</name>
    <dbReference type="NCBI Taxonomy" id="116150"/>
    <lineage>
        <taxon>Eukaryota</taxon>
        <taxon>Metazoa</taxon>
        <taxon>Ecdysozoa</taxon>
        <taxon>Arthropoda</taxon>
        <taxon>Hexapoda</taxon>
        <taxon>Insecta</taxon>
        <taxon>Pterygota</taxon>
        <taxon>Neoptera</taxon>
        <taxon>Endopterygota</taxon>
        <taxon>Lepidoptera</taxon>
        <taxon>Glossata</taxon>
        <taxon>Ditrysia</taxon>
        <taxon>Papilionoidea</taxon>
        <taxon>Nymphalidae</taxon>
        <taxon>Satyrinae</taxon>
        <taxon>Satyrini</taxon>
        <taxon>Parargina</taxon>
        <taxon>Pararge</taxon>
    </lineage>
</organism>
<evidence type="ECO:0000256" key="1">
    <source>
        <dbReference type="SAM" id="MobiDB-lite"/>
    </source>
</evidence>
<feature type="region of interest" description="Disordered" evidence="1">
    <location>
        <begin position="41"/>
        <end position="68"/>
    </location>
</feature>
<feature type="non-terminal residue" evidence="2">
    <location>
        <position position="68"/>
    </location>
</feature>
<sequence>KRQEFNEKKNIIKSGLVSIDKQSNKKIIFSDNEVDVTVHQNGPVNGPTKQINYKSALFDDGGGSDNEI</sequence>
<dbReference type="AlphaFoldDB" id="S4PQJ5"/>
<evidence type="ECO:0000313" key="2">
    <source>
        <dbReference type="EMBL" id="JAA90915.1"/>
    </source>
</evidence>
<reference evidence="2" key="1">
    <citation type="journal article" date="2013" name="BMC Genomics">
        <title>Unscrambling butterfly oogenesis.</title>
        <authorList>
            <person name="Carter J.M."/>
            <person name="Baker S.C."/>
            <person name="Pink R."/>
            <person name="Carter D.R."/>
            <person name="Collins A."/>
            <person name="Tomlin J."/>
            <person name="Gibbs M."/>
            <person name="Breuker C.J."/>
        </authorList>
    </citation>
    <scope>NUCLEOTIDE SEQUENCE</scope>
    <source>
        <tissue evidence="2">Ovary</tissue>
    </source>
</reference>
<name>S4PQJ5_9NEOP</name>
<feature type="compositionally biased region" description="Polar residues" evidence="1">
    <location>
        <begin position="41"/>
        <end position="53"/>
    </location>
</feature>
<protein>
    <submittedName>
        <fullName evidence="2">50kDa lectin</fullName>
    </submittedName>
</protein>
<feature type="non-terminal residue" evidence="2">
    <location>
        <position position="1"/>
    </location>
</feature>
<dbReference type="EMBL" id="GAIX01001645">
    <property type="protein sequence ID" value="JAA90915.1"/>
    <property type="molecule type" value="Transcribed_RNA"/>
</dbReference>